<gene>
    <name evidence="1" type="ORF">GGD40_004518</name>
</gene>
<comment type="caution">
    <text evidence="1">The sequence shown here is derived from an EMBL/GenBank/DDBJ whole genome shotgun (WGS) entry which is preliminary data.</text>
</comment>
<reference evidence="1 2" key="1">
    <citation type="submission" date="2020-07" db="EMBL/GenBank/DDBJ databases">
        <title>Exploring microbial biodiversity for novel pathways involved in the catabolism of aromatic compounds derived from lignin.</title>
        <authorList>
            <person name="Elkins J."/>
        </authorList>
    </citation>
    <scope>NUCLEOTIDE SEQUENCE [LARGE SCALE GENOMIC DNA]</scope>
    <source>
        <strain evidence="1 2">H2C3C</strain>
    </source>
</reference>
<evidence type="ECO:0000313" key="1">
    <source>
        <dbReference type="EMBL" id="NYH24947.1"/>
    </source>
</evidence>
<dbReference type="AlphaFoldDB" id="A0A7Y9WQN5"/>
<name>A0A7Y9WQN5_9BURK</name>
<organism evidence="1 2">
    <name type="scientific">Paraburkholderia bryophila</name>
    <dbReference type="NCBI Taxonomy" id="420952"/>
    <lineage>
        <taxon>Bacteria</taxon>
        <taxon>Pseudomonadati</taxon>
        <taxon>Pseudomonadota</taxon>
        <taxon>Betaproteobacteria</taxon>
        <taxon>Burkholderiales</taxon>
        <taxon>Burkholderiaceae</taxon>
        <taxon>Paraburkholderia</taxon>
    </lineage>
</organism>
<keyword evidence="2" id="KW-1185">Reference proteome</keyword>
<evidence type="ECO:0000313" key="2">
    <source>
        <dbReference type="Proteomes" id="UP000540929"/>
    </source>
</evidence>
<dbReference type="Proteomes" id="UP000540929">
    <property type="component" value="Unassembled WGS sequence"/>
</dbReference>
<dbReference type="EMBL" id="JACCAS010000002">
    <property type="protein sequence ID" value="NYH24947.1"/>
    <property type="molecule type" value="Genomic_DNA"/>
</dbReference>
<sequence>MRAWWWLKSNAEKVAGHGSKGPSRARANSLLSRASGKLCDYPTHRENGAAKKKPFAQGERLRLLTNPTFFGAWGFVFQAKQIWQ</sequence>
<protein>
    <submittedName>
        <fullName evidence="1">Uncharacterized protein</fullName>
    </submittedName>
</protein>
<accession>A0A7Y9WQN5</accession>
<proteinExistence type="predicted"/>